<keyword evidence="13" id="KW-0413">Isomerase</keyword>
<dbReference type="GO" id="GO:0006397">
    <property type="term" value="P:mRNA processing"/>
    <property type="evidence" value="ECO:0007669"/>
    <property type="project" value="InterPro"/>
</dbReference>
<dbReference type="GO" id="GO:1990904">
    <property type="term" value="C:ribonucleoprotein complex"/>
    <property type="evidence" value="ECO:0007669"/>
    <property type="project" value="UniProtKB-KW"/>
</dbReference>
<dbReference type="Gene3D" id="3.30.70.330">
    <property type="match status" value="4"/>
</dbReference>
<evidence type="ECO:0000256" key="16">
    <source>
        <dbReference type="ARBA" id="ARBA00052809"/>
    </source>
</evidence>
<dbReference type="CDD" id="cd12699">
    <property type="entry name" value="RRM3_hnRNPL"/>
    <property type="match status" value="1"/>
</dbReference>
<dbReference type="SMART" id="SM00360">
    <property type="entry name" value="RRM"/>
    <property type="match status" value="4"/>
</dbReference>
<dbReference type="Pfam" id="PF22976">
    <property type="entry name" value="RRM_10"/>
    <property type="match status" value="1"/>
</dbReference>
<dbReference type="Pfam" id="PF11835">
    <property type="entry name" value="RRM_8"/>
    <property type="match status" value="1"/>
</dbReference>
<dbReference type="GO" id="GO:0005777">
    <property type="term" value="C:peroxisome"/>
    <property type="evidence" value="ECO:0007669"/>
    <property type="project" value="UniProtKB-SubCell"/>
</dbReference>
<dbReference type="FunFam" id="3.30.70.330:FF:000104">
    <property type="entry name" value="Heterogeneous nuclear ribonucleoprotein L like"/>
    <property type="match status" value="1"/>
</dbReference>
<keyword evidence="5" id="KW-0597">Phosphoprotein</keyword>
<keyword evidence="23" id="KW-1185">Reference proteome</keyword>
<dbReference type="Pfam" id="PF00378">
    <property type="entry name" value="ECH_1"/>
    <property type="match status" value="1"/>
</dbReference>
<dbReference type="InterPro" id="IPR055204">
    <property type="entry name" value="HNRNPL_RRM"/>
</dbReference>
<dbReference type="AlphaFoldDB" id="A0A8C6Y850"/>
<keyword evidence="9 19" id="KW-0694">RNA-binding</keyword>
<dbReference type="GO" id="GO:0005634">
    <property type="term" value="C:nucleus"/>
    <property type="evidence" value="ECO:0007669"/>
    <property type="project" value="InterPro"/>
</dbReference>
<dbReference type="InterPro" id="IPR045002">
    <property type="entry name" value="Ech1-like"/>
</dbReference>
<gene>
    <name evidence="22" type="primary">HNRNPL</name>
</gene>
<dbReference type="Ensembl" id="ENSNNAT00000025107.1">
    <property type="protein sequence ID" value="ENSNNAP00000023946.1"/>
    <property type="gene ID" value="ENSNNAG00000015748.1"/>
</dbReference>
<feature type="compositionally biased region" description="Pro residues" evidence="20">
    <location>
        <begin position="346"/>
        <end position="357"/>
    </location>
</feature>
<dbReference type="InterPro" id="IPR034816">
    <property type="entry name" value="hnRNP-L_RRM3"/>
</dbReference>
<evidence type="ECO:0000256" key="8">
    <source>
        <dbReference type="ARBA" id="ARBA00022843"/>
    </source>
</evidence>
<dbReference type="Pfam" id="PF13893">
    <property type="entry name" value="RRM_5"/>
    <property type="match status" value="1"/>
</dbReference>
<feature type="domain" description="RRM" evidence="21">
    <location>
        <begin position="176"/>
        <end position="253"/>
    </location>
</feature>
<dbReference type="PROSITE" id="PS50102">
    <property type="entry name" value="RRM"/>
    <property type="match status" value="3"/>
</dbReference>
<comment type="subcellular location">
    <subcellularLocation>
        <location evidence="1">Peroxisome</location>
    </subcellularLocation>
</comment>
<sequence>MSRRRWRGSQSGEGGGGGSGRGGDMVKMAGGGGGGGGSGRYYGGGPEGGRAPKRQKTENADHGPGGAAGGGGENYDDPHKPAASPVVHIRGLIDGVVEADLVEALQEFGPISYVVVMPKKRQALVEFEDILGACNAVNYAADNQIYIAGHPAFVNYSTSQKISRPGDSDDSRGVNNVLLFTILNPIYSITTDVLYTICNPCGPVQRIVIFRKNGVQAMVEFDSVQSAQRAKASLNGADIYSGCCTLKIEYAKPTRLNVFKNDQDTWDYTNPNLSGQGEPGGNPNKRQRQPPLLGDHPAEYGGPHGGYHGHYHDEGYGPPPHYEGRRMGPPVGGRHRGPSRYGPQYGHPPPPPPPPEYGPHADSPVLMVYGLDQSKMNCDRVFNVFCLYGNVEKVKFMKSKPGAAMVEMADGYAVDRAITHLNNNFMFDQKLNVCVSKQQAIMPGQSYGLEDGSCSYKDFSGSRNNRFSTPEQAAKNRIQHPSNVLHFFNAPLEVTEDNFYEICDELGVKRPASVKVFSGKSERSSSGLLEWETKGDALETLAFLNHYQMKNPNLAIRLASCRGFSIMASKPQQQQQMSAQQQPNSVPAYETLKLERVREKVLHVELNRPEKRNAMNVAFWREMVECFNMIGQDSECRAVVISGAGKMFTSGIDLMDMGSVFLMSEGDDMARKAWNIHKKIQDYQESFTVLEKCPKPIIVAVHGACIGGGVDLITACDIRYCTQDAWFQVKEVDVGLAADVGTLQRLPRIIGNRSLVNELAFTCRKLMAPEAESCGLVSRVFQDRETMLQSAFDLATEIASKSPIAVQGTKINLVYSRDHSVPESLKYMAAWNMSMLQTEDIIKSAQALMEKKSPKQVVYSQL</sequence>
<evidence type="ECO:0000256" key="3">
    <source>
        <dbReference type="ARBA" id="ARBA00005254"/>
    </source>
</evidence>
<feature type="compositionally biased region" description="Gly residues" evidence="20">
    <location>
        <begin position="11"/>
        <end position="48"/>
    </location>
</feature>
<dbReference type="CDD" id="cd06558">
    <property type="entry name" value="crotonase-like"/>
    <property type="match status" value="1"/>
</dbReference>
<feature type="region of interest" description="Disordered" evidence="20">
    <location>
        <begin position="267"/>
        <end position="360"/>
    </location>
</feature>
<dbReference type="GO" id="GO:0006631">
    <property type="term" value="P:fatty acid metabolic process"/>
    <property type="evidence" value="ECO:0007669"/>
    <property type="project" value="UniProtKB-KW"/>
</dbReference>
<dbReference type="InterPro" id="IPR035005">
    <property type="entry name" value="hnRNPL_RRM1"/>
</dbReference>
<dbReference type="PANTHER" id="PTHR43149:SF1">
    <property type="entry name" value="DELTA(3,5)-DELTA(2,4)-DIENOYL-COA ISOMERASE, MITOCHONDRIAL"/>
    <property type="match status" value="1"/>
</dbReference>
<proteinExistence type="inferred from homology"/>
<dbReference type="GO" id="GO:0051750">
    <property type="term" value="F:delta(3,5)-delta(2,4)-dienoyl-CoA isomerase activity"/>
    <property type="evidence" value="ECO:0007669"/>
    <property type="project" value="TreeGrafter"/>
</dbReference>
<evidence type="ECO:0000256" key="2">
    <source>
        <dbReference type="ARBA" id="ARBA00005005"/>
    </source>
</evidence>
<keyword evidence="7" id="KW-0276">Fatty acid metabolism</keyword>
<keyword evidence="14" id="KW-0687">Ribonucleoprotein</keyword>
<evidence type="ECO:0000259" key="21">
    <source>
        <dbReference type="PROSITE" id="PS50102"/>
    </source>
</evidence>
<reference evidence="22" key="1">
    <citation type="submission" date="2025-08" db="UniProtKB">
        <authorList>
            <consortium name="Ensembl"/>
        </authorList>
    </citation>
    <scope>IDENTIFICATION</scope>
</reference>
<comment type="catalytic activity">
    <reaction evidence="16">
        <text>(3E,5Z,8Z,11Z,14Z)-eicosapentaenoyl-CoA = (2E,4E,8Z,11Z,14Z)-eicosapentaenoyl-CoA</text>
        <dbReference type="Rhea" id="RHEA:45224"/>
        <dbReference type="ChEBI" id="CHEBI:85090"/>
        <dbReference type="ChEBI" id="CHEBI:85091"/>
    </reaction>
</comment>
<name>A0A8C6Y850_NAJNA</name>
<dbReference type="SUPFAM" id="SSF54928">
    <property type="entry name" value="RNA-binding domain, RBD"/>
    <property type="match status" value="4"/>
</dbReference>
<keyword evidence="11" id="KW-0443">Lipid metabolism</keyword>
<comment type="pathway">
    <text evidence="2">Lipid metabolism; fatty acid beta-oxidation.</text>
</comment>
<evidence type="ECO:0000256" key="19">
    <source>
        <dbReference type="PROSITE-ProRule" id="PRU00176"/>
    </source>
</evidence>
<organism evidence="22 23">
    <name type="scientific">Naja naja</name>
    <name type="common">Indian cobra</name>
    <dbReference type="NCBI Taxonomy" id="35670"/>
    <lineage>
        <taxon>Eukaryota</taxon>
        <taxon>Metazoa</taxon>
        <taxon>Chordata</taxon>
        <taxon>Craniata</taxon>
        <taxon>Vertebrata</taxon>
        <taxon>Euteleostomi</taxon>
        <taxon>Lepidosauria</taxon>
        <taxon>Squamata</taxon>
        <taxon>Bifurcata</taxon>
        <taxon>Unidentata</taxon>
        <taxon>Episquamata</taxon>
        <taxon>Toxicofera</taxon>
        <taxon>Serpentes</taxon>
        <taxon>Colubroidea</taxon>
        <taxon>Elapidae</taxon>
        <taxon>Elapinae</taxon>
        <taxon>Naja</taxon>
    </lineage>
</organism>
<feature type="region of interest" description="Disordered" evidence="20">
    <location>
        <begin position="1"/>
        <end position="82"/>
    </location>
</feature>
<dbReference type="InterPro" id="IPR014748">
    <property type="entry name" value="Enoyl-CoA_hydra_C"/>
</dbReference>
<feature type="compositionally biased region" description="Gly residues" evidence="20">
    <location>
        <begin position="63"/>
        <end position="73"/>
    </location>
</feature>
<dbReference type="InterPro" id="IPR012677">
    <property type="entry name" value="Nucleotide-bd_a/b_plait_sf"/>
</dbReference>
<evidence type="ECO:0000256" key="5">
    <source>
        <dbReference type="ARBA" id="ARBA00022553"/>
    </source>
</evidence>
<evidence type="ECO:0000256" key="14">
    <source>
        <dbReference type="ARBA" id="ARBA00023274"/>
    </source>
</evidence>
<dbReference type="FunFam" id="3.30.70.330:FF:000072">
    <property type="entry name" value="heterogeneous nuclear ribonucleoprotein L isoform X1"/>
    <property type="match status" value="1"/>
</dbReference>
<feature type="domain" description="RRM" evidence="21">
    <location>
        <begin position="85"/>
        <end position="159"/>
    </location>
</feature>
<evidence type="ECO:0000313" key="23">
    <source>
        <dbReference type="Proteomes" id="UP000694559"/>
    </source>
</evidence>
<evidence type="ECO:0000256" key="18">
    <source>
        <dbReference type="ARBA" id="ARBA00071021"/>
    </source>
</evidence>
<evidence type="ECO:0000256" key="6">
    <source>
        <dbReference type="ARBA" id="ARBA00022737"/>
    </source>
</evidence>
<reference evidence="22" key="2">
    <citation type="submission" date="2025-09" db="UniProtKB">
        <authorList>
            <consortium name="Ensembl"/>
        </authorList>
    </citation>
    <scope>IDENTIFICATION</scope>
</reference>
<evidence type="ECO:0000256" key="10">
    <source>
        <dbReference type="ARBA" id="ARBA00022990"/>
    </source>
</evidence>
<evidence type="ECO:0000256" key="15">
    <source>
        <dbReference type="ARBA" id="ARBA00051408"/>
    </source>
</evidence>
<dbReference type="PANTHER" id="PTHR43149">
    <property type="entry name" value="ENOYL-COA HYDRATASE"/>
    <property type="match status" value="1"/>
</dbReference>
<dbReference type="NCBIfam" id="TIGR01649">
    <property type="entry name" value="hnRNP-L_PTB"/>
    <property type="match status" value="1"/>
</dbReference>
<evidence type="ECO:0000256" key="1">
    <source>
        <dbReference type="ARBA" id="ARBA00004275"/>
    </source>
</evidence>
<dbReference type="InterPro" id="IPR035008">
    <property type="entry name" value="hnRNPL_RRM2"/>
</dbReference>
<evidence type="ECO:0000256" key="20">
    <source>
        <dbReference type="SAM" id="MobiDB-lite"/>
    </source>
</evidence>
<dbReference type="OrthoDB" id="302770at2759"/>
<evidence type="ECO:0000256" key="11">
    <source>
        <dbReference type="ARBA" id="ARBA00023098"/>
    </source>
</evidence>
<dbReference type="Proteomes" id="UP000694559">
    <property type="component" value="Unplaced"/>
</dbReference>
<dbReference type="NCBIfam" id="NF004794">
    <property type="entry name" value="PRK06142.1"/>
    <property type="match status" value="1"/>
</dbReference>
<dbReference type="InterPro" id="IPR000504">
    <property type="entry name" value="RRM_dom"/>
</dbReference>
<dbReference type="InterPro" id="IPR035979">
    <property type="entry name" value="RBD_domain_sf"/>
</dbReference>
<comment type="catalytic activity">
    <reaction evidence="15">
        <text>(3E,5Z)-octadienoyl-CoA = (2E,4E)-octadienoyl-CoA</text>
        <dbReference type="Rhea" id="RHEA:45244"/>
        <dbReference type="ChEBI" id="CHEBI:62243"/>
        <dbReference type="ChEBI" id="CHEBI:85108"/>
    </reaction>
</comment>
<dbReference type="CDD" id="cd12780">
    <property type="entry name" value="RRM1_hnRNPL"/>
    <property type="match status" value="1"/>
</dbReference>
<comment type="function">
    <text evidence="17">Isomerization of 3-trans,5-cis-dienoyl-CoA to 2-trans,4-trans-dienoyl-CoA.</text>
</comment>
<dbReference type="GO" id="GO:0003723">
    <property type="term" value="F:RNA binding"/>
    <property type="evidence" value="ECO:0007669"/>
    <property type="project" value="UniProtKB-UniRule"/>
</dbReference>
<keyword evidence="12" id="KW-0576">Peroxisome</keyword>
<comment type="similarity">
    <text evidence="3">Belongs to the enoyl-CoA hydratase/isomerase family.</text>
</comment>
<dbReference type="GO" id="GO:0005739">
    <property type="term" value="C:mitochondrion"/>
    <property type="evidence" value="ECO:0007669"/>
    <property type="project" value="TreeGrafter"/>
</dbReference>
<dbReference type="SUPFAM" id="SSF52096">
    <property type="entry name" value="ClpP/crotonase"/>
    <property type="match status" value="1"/>
</dbReference>
<evidence type="ECO:0000313" key="22">
    <source>
        <dbReference type="Ensembl" id="ENSNNAP00000023946.1"/>
    </source>
</evidence>
<evidence type="ECO:0000256" key="9">
    <source>
        <dbReference type="ARBA" id="ARBA00022884"/>
    </source>
</evidence>
<dbReference type="InterPro" id="IPR001753">
    <property type="entry name" value="Enoyl-CoA_hydra/iso"/>
</dbReference>
<keyword evidence="10" id="KW-0007">Acetylation</keyword>
<evidence type="ECO:0000256" key="13">
    <source>
        <dbReference type="ARBA" id="ARBA00023235"/>
    </source>
</evidence>
<keyword evidence="6" id="KW-0677">Repeat</keyword>
<dbReference type="FunFam" id="3.90.226.10:FF:000024">
    <property type="entry name" value="Delta3,5-delta2,4-dienoyl-CoA isomerase"/>
    <property type="match status" value="1"/>
</dbReference>
<dbReference type="InterPro" id="IPR006536">
    <property type="entry name" value="HnRNP-L/PTB"/>
</dbReference>
<dbReference type="FunFam" id="3.30.70.330:FF:000073">
    <property type="entry name" value="Heterogeneous nuclear ribonucleoprotein L like"/>
    <property type="match status" value="1"/>
</dbReference>
<dbReference type="FunFam" id="1.10.12.10:FF:000004">
    <property type="entry name" value="Delta3,5-delta2,4-dienoyl-CoA isomerase"/>
    <property type="match status" value="1"/>
</dbReference>
<dbReference type="CDD" id="cd12785">
    <property type="entry name" value="RRM2_hnRNPL"/>
    <property type="match status" value="1"/>
</dbReference>
<evidence type="ECO:0000256" key="17">
    <source>
        <dbReference type="ARBA" id="ARBA00055786"/>
    </source>
</evidence>
<feature type="domain" description="RRM" evidence="21">
    <location>
        <begin position="364"/>
        <end position="438"/>
    </location>
</feature>
<keyword evidence="4" id="KW-1017">Isopeptide bond</keyword>
<dbReference type="Gene3D" id="1.10.12.10">
    <property type="entry name" value="Lyase 2-enoyl-coa Hydratase, Chain A, domain 2"/>
    <property type="match status" value="1"/>
</dbReference>
<accession>A0A8C6Y850</accession>
<dbReference type="InterPro" id="IPR021790">
    <property type="entry name" value="PTBP1-like_RRM2"/>
</dbReference>
<dbReference type="FunFam" id="3.30.70.330:FF:000052">
    <property type="entry name" value="Heterogeneous nuclear ribonucleoprotein L like"/>
    <property type="match status" value="1"/>
</dbReference>
<dbReference type="GeneTree" id="ENSGT01030000234642"/>
<evidence type="ECO:0000256" key="4">
    <source>
        <dbReference type="ARBA" id="ARBA00022499"/>
    </source>
</evidence>
<protein>
    <recommendedName>
        <fullName evidence="18">Delta(3,5)-Delta(2,4)-dienoyl-CoA isomerase, mitochondrial</fullName>
    </recommendedName>
</protein>
<keyword evidence="8" id="KW-0832">Ubl conjugation</keyword>
<dbReference type="Gene3D" id="3.90.226.10">
    <property type="entry name" value="2-enoyl-CoA Hydratase, Chain A, domain 1"/>
    <property type="match status" value="1"/>
</dbReference>
<evidence type="ECO:0000256" key="7">
    <source>
        <dbReference type="ARBA" id="ARBA00022832"/>
    </source>
</evidence>
<dbReference type="InterPro" id="IPR029045">
    <property type="entry name" value="ClpP/crotonase-like_dom_sf"/>
</dbReference>
<evidence type="ECO:0000256" key="12">
    <source>
        <dbReference type="ARBA" id="ARBA00023140"/>
    </source>
</evidence>